<keyword evidence="3" id="KW-1185">Reference proteome</keyword>
<dbReference type="STRING" id="104421.E2AVT7"/>
<sequence>MYHEHAMTEGCASPPPAATSMKSVSSRRRQQRKQQTPGDVESDESESDPDQLISSRTESSNQLDAGKLKHIRAVSDFIYHGTSSTSSDISPMSEQKSLPRRGRSRWHVPSRSSLRTLLPPISVAETAFVGNQGAVVPTPGNGDRPELSEAECDIDSLKKLKLGLRSSLWSRPSTQNNPSSDYSIAV</sequence>
<evidence type="ECO:0000313" key="2">
    <source>
        <dbReference type="EMBL" id="EFN62359.1"/>
    </source>
</evidence>
<feature type="compositionally biased region" description="Acidic residues" evidence="1">
    <location>
        <begin position="40"/>
        <end position="49"/>
    </location>
</feature>
<feature type="region of interest" description="Disordered" evidence="1">
    <location>
        <begin position="1"/>
        <end position="67"/>
    </location>
</feature>
<evidence type="ECO:0000313" key="3">
    <source>
        <dbReference type="Proteomes" id="UP000000311"/>
    </source>
</evidence>
<feature type="region of interest" description="Disordered" evidence="1">
    <location>
        <begin position="80"/>
        <end position="112"/>
    </location>
</feature>
<feature type="compositionally biased region" description="Basic residues" evidence="1">
    <location>
        <begin position="98"/>
        <end position="108"/>
    </location>
</feature>
<proteinExistence type="predicted"/>
<dbReference type="AlphaFoldDB" id="E2AVT7"/>
<dbReference type="EMBL" id="GL443213">
    <property type="protein sequence ID" value="EFN62359.1"/>
    <property type="molecule type" value="Genomic_DNA"/>
</dbReference>
<accession>E2AVT7</accession>
<feature type="compositionally biased region" description="Polar residues" evidence="1">
    <location>
        <begin position="52"/>
        <end position="63"/>
    </location>
</feature>
<protein>
    <submittedName>
        <fullName evidence="2">Uncharacterized protein</fullName>
    </submittedName>
</protein>
<feature type="compositionally biased region" description="Low complexity" evidence="1">
    <location>
        <begin position="83"/>
        <end position="93"/>
    </location>
</feature>
<dbReference type="Proteomes" id="UP000000311">
    <property type="component" value="Unassembled WGS sequence"/>
</dbReference>
<organism evidence="3">
    <name type="scientific">Camponotus floridanus</name>
    <name type="common">Florida carpenter ant</name>
    <dbReference type="NCBI Taxonomy" id="104421"/>
    <lineage>
        <taxon>Eukaryota</taxon>
        <taxon>Metazoa</taxon>
        <taxon>Ecdysozoa</taxon>
        <taxon>Arthropoda</taxon>
        <taxon>Hexapoda</taxon>
        <taxon>Insecta</taxon>
        <taxon>Pterygota</taxon>
        <taxon>Neoptera</taxon>
        <taxon>Endopterygota</taxon>
        <taxon>Hymenoptera</taxon>
        <taxon>Apocrita</taxon>
        <taxon>Aculeata</taxon>
        <taxon>Formicoidea</taxon>
        <taxon>Formicidae</taxon>
        <taxon>Formicinae</taxon>
        <taxon>Camponotus</taxon>
    </lineage>
</organism>
<name>E2AVT7_CAMFO</name>
<evidence type="ECO:0000256" key="1">
    <source>
        <dbReference type="SAM" id="MobiDB-lite"/>
    </source>
</evidence>
<reference evidence="2 3" key="1">
    <citation type="journal article" date="2010" name="Science">
        <title>Genomic comparison of the ants Camponotus floridanus and Harpegnathos saltator.</title>
        <authorList>
            <person name="Bonasio R."/>
            <person name="Zhang G."/>
            <person name="Ye C."/>
            <person name="Mutti N.S."/>
            <person name="Fang X."/>
            <person name="Qin N."/>
            <person name="Donahue G."/>
            <person name="Yang P."/>
            <person name="Li Q."/>
            <person name="Li C."/>
            <person name="Zhang P."/>
            <person name="Huang Z."/>
            <person name="Berger S.L."/>
            <person name="Reinberg D."/>
            <person name="Wang J."/>
            <person name="Liebig J."/>
        </authorList>
    </citation>
    <scope>NUCLEOTIDE SEQUENCE [LARGE SCALE GENOMIC DNA]</scope>
    <source>
        <strain evidence="3">C129</strain>
    </source>
</reference>
<gene>
    <name evidence="2" type="ORF">EAG_01549</name>
</gene>
<dbReference type="OrthoDB" id="152385at2759"/>
<dbReference type="InParanoid" id="E2AVT7"/>